<comment type="subcellular location">
    <subcellularLocation>
        <location evidence="1">Cell outer membrane</location>
    </subcellularLocation>
</comment>
<keyword evidence="4" id="KW-0998">Cell outer membrane</keyword>
<dbReference type="InterPro" id="IPR011250">
    <property type="entry name" value="OMP/PagP_B-barrel"/>
</dbReference>
<accession>A0ABQ6CM59</accession>
<organism evidence="8 9">
    <name type="scientific">Labrys miyagiensis</name>
    <dbReference type="NCBI Taxonomy" id="346912"/>
    <lineage>
        <taxon>Bacteria</taxon>
        <taxon>Pseudomonadati</taxon>
        <taxon>Pseudomonadota</taxon>
        <taxon>Alphaproteobacteria</taxon>
        <taxon>Hyphomicrobiales</taxon>
        <taxon>Xanthobacteraceae</taxon>
        <taxon>Labrys</taxon>
    </lineage>
</organism>
<evidence type="ECO:0000256" key="1">
    <source>
        <dbReference type="ARBA" id="ARBA00004442"/>
    </source>
</evidence>
<dbReference type="InterPro" id="IPR027385">
    <property type="entry name" value="Beta-barrel_OMP"/>
</dbReference>
<dbReference type="Proteomes" id="UP001156882">
    <property type="component" value="Unassembled WGS sequence"/>
</dbReference>
<comment type="caution">
    <text evidence="8">The sequence shown here is derived from an EMBL/GenBank/DDBJ whole genome shotgun (WGS) entry which is preliminary data.</text>
</comment>
<feature type="signal peptide" evidence="6">
    <location>
        <begin position="1"/>
        <end position="26"/>
    </location>
</feature>
<dbReference type="RefSeq" id="WP_284314434.1">
    <property type="nucleotide sequence ID" value="NZ_BSPC01000048.1"/>
</dbReference>
<proteinExistence type="inferred from homology"/>
<keyword evidence="3" id="KW-0472">Membrane</keyword>
<evidence type="ECO:0000256" key="2">
    <source>
        <dbReference type="ARBA" id="ARBA00022729"/>
    </source>
</evidence>
<gene>
    <name evidence="8" type="ORF">GCM10007874_44100</name>
</gene>
<protein>
    <submittedName>
        <fullName evidence="8">Porin</fullName>
    </submittedName>
</protein>
<keyword evidence="9" id="KW-1185">Reference proteome</keyword>
<reference evidence="9" key="1">
    <citation type="journal article" date="2019" name="Int. J. Syst. Evol. Microbiol.">
        <title>The Global Catalogue of Microorganisms (GCM) 10K type strain sequencing project: providing services to taxonomists for standard genome sequencing and annotation.</title>
        <authorList>
            <consortium name="The Broad Institute Genomics Platform"/>
            <consortium name="The Broad Institute Genome Sequencing Center for Infectious Disease"/>
            <person name="Wu L."/>
            <person name="Ma J."/>
        </authorList>
    </citation>
    <scope>NUCLEOTIDE SEQUENCE [LARGE SCALE GENOMIC DNA]</scope>
    <source>
        <strain evidence="9">NBRC 101365</strain>
    </source>
</reference>
<keyword evidence="2 6" id="KW-0732">Signal</keyword>
<dbReference type="EMBL" id="BSPC01000048">
    <property type="protein sequence ID" value="GLS21393.1"/>
    <property type="molecule type" value="Genomic_DNA"/>
</dbReference>
<dbReference type="PANTHER" id="PTHR34001">
    <property type="entry name" value="BLL7405 PROTEIN"/>
    <property type="match status" value="1"/>
</dbReference>
<dbReference type="SUPFAM" id="SSF56925">
    <property type="entry name" value="OMPA-like"/>
    <property type="match status" value="1"/>
</dbReference>
<comment type="similarity">
    <text evidence="5">Belongs to the Omp25/RopB family.</text>
</comment>
<evidence type="ECO:0000313" key="8">
    <source>
        <dbReference type="EMBL" id="GLS21393.1"/>
    </source>
</evidence>
<evidence type="ECO:0000256" key="4">
    <source>
        <dbReference type="ARBA" id="ARBA00023237"/>
    </source>
</evidence>
<dbReference type="InterPro" id="IPR051692">
    <property type="entry name" value="OMP-like"/>
</dbReference>
<feature type="domain" description="Outer membrane protein beta-barrel" evidence="7">
    <location>
        <begin position="38"/>
        <end position="241"/>
    </location>
</feature>
<evidence type="ECO:0000256" key="5">
    <source>
        <dbReference type="ARBA" id="ARBA00038306"/>
    </source>
</evidence>
<dbReference type="PANTHER" id="PTHR34001:SF3">
    <property type="entry name" value="BLL7405 PROTEIN"/>
    <property type="match status" value="1"/>
</dbReference>
<evidence type="ECO:0000259" key="7">
    <source>
        <dbReference type="Pfam" id="PF13505"/>
    </source>
</evidence>
<evidence type="ECO:0000256" key="3">
    <source>
        <dbReference type="ARBA" id="ARBA00023136"/>
    </source>
</evidence>
<sequence length="241" mass="25563">MGLSMYSGRVAVAAVAVFFSTSSIHAADLAAAPTEPVAPAIAPYDWNGPYIGVHAGYGWGREEDNQGDLFPGFSDPRLVIATSADKFDLDGFVGGAHAGYNYQIDRFVLGVEGDLDYTNLSGSARAVYAGGAVVRTLELKTDWQGSARLRAGYAIDNLLLYATGGVAFANAKLTTAGQDSSNTHIGWTVGLGAEYAFTPSWIGRAEIRYSDFSKKSYETVDGPVKAGWNQTTATLGVSYKF</sequence>
<evidence type="ECO:0000313" key="9">
    <source>
        <dbReference type="Proteomes" id="UP001156882"/>
    </source>
</evidence>
<name>A0ABQ6CM59_9HYPH</name>
<feature type="chain" id="PRO_5046809492" evidence="6">
    <location>
        <begin position="27"/>
        <end position="241"/>
    </location>
</feature>
<dbReference type="Pfam" id="PF13505">
    <property type="entry name" value="OMP_b-brl"/>
    <property type="match status" value="1"/>
</dbReference>
<evidence type="ECO:0000256" key="6">
    <source>
        <dbReference type="SAM" id="SignalP"/>
    </source>
</evidence>
<dbReference type="Gene3D" id="2.40.160.20">
    <property type="match status" value="1"/>
</dbReference>